<comment type="similarity">
    <text evidence="6">Belongs to the ABC-2 integral membrane protein family.</text>
</comment>
<dbReference type="InterPro" id="IPR047817">
    <property type="entry name" value="ABC2_TM_bact-type"/>
</dbReference>
<dbReference type="GO" id="GO:0046677">
    <property type="term" value="P:response to antibiotic"/>
    <property type="evidence" value="ECO:0007669"/>
    <property type="project" value="UniProtKB-KW"/>
</dbReference>
<comment type="subcellular location">
    <subcellularLocation>
        <location evidence="6">Cell membrane</location>
        <topology evidence="6">Multi-pass membrane protein</topology>
    </subcellularLocation>
    <subcellularLocation>
        <location evidence="1">Membrane</location>
        <topology evidence="1">Multi-pass membrane protein</topology>
    </subcellularLocation>
</comment>
<keyword evidence="2 6" id="KW-0812">Transmembrane</keyword>
<feature type="transmembrane region" description="Helical" evidence="6">
    <location>
        <begin position="41"/>
        <end position="61"/>
    </location>
</feature>
<sequence>MNASPTSATTAPTAPATARRAARTAVLRAEARLYLREPGSLFWVLAFPPLLLAILGCIPMFREVSDDLDGLRPIDIYVPVTVLIGLIVVGAQAMPPVITGYRERGILRRMSTTPVRPAALLSAQMVLNGVAGLVSALLSVTLGRVVFDVALPRQFPAYLLVLLLALAASLSLGALISAWARTARNASAIGTVVFFPMLFCTGLWLPVRTMPDVMARVVEATPFGAAARALDQAAVGDWPAWSHLGVTAAWTAVLTAAAVRWFRWE</sequence>
<keyword evidence="9" id="KW-1185">Reference proteome</keyword>
<feature type="transmembrane region" description="Helical" evidence="6">
    <location>
        <begin position="76"/>
        <end position="98"/>
    </location>
</feature>
<organism evidence="8 9">
    <name type="scientific">Streptomyces mimosae</name>
    <dbReference type="NCBI Taxonomy" id="2586635"/>
    <lineage>
        <taxon>Bacteria</taxon>
        <taxon>Bacillati</taxon>
        <taxon>Actinomycetota</taxon>
        <taxon>Actinomycetes</taxon>
        <taxon>Kitasatosporales</taxon>
        <taxon>Streptomycetaceae</taxon>
        <taxon>Streptomyces</taxon>
    </lineage>
</organism>
<comment type="caution">
    <text evidence="8">The sequence shown here is derived from an EMBL/GenBank/DDBJ whole genome shotgun (WGS) entry which is preliminary data.</text>
</comment>
<keyword evidence="3 6" id="KW-1133">Transmembrane helix</keyword>
<dbReference type="PROSITE" id="PS51012">
    <property type="entry name" value="ABC_TM2"/>
    <property type="match status" value="1"/>
</dbReference>
<dbReference type="AlphaFoldDB" id="A0A5N6AH70"/>
<dbReference type="InterPro" id="IPR013525">
    <property type="entry name" value="ABC2_TM"/>
</dbReference>
<feature type="domain" description="ABC transmembrane type-2" evidence="7">
    <location>
        <begin position="39"/>
        <end position="265"/>
    </location>
</feature>
<evidence type="ECO:0000256" key="1">
    <source>
        <dbReference type="ARBA" id="ARBA00004141"/>
    </source>
</evidence>
<evidence type="ECO:0000313" key="8">
    <source>
        <dbReference type="EMBL" id="KAB8167149.1"/>
    </source>
</evidence>
<dbReference type="PIRSF" id="PIRSF006648">
    <property type="entry name" value="DrrB"/>
    <property type="match status" value="1"/>
</dbReference>
<accession>A0A5N6AH70</accession>
<reference evidence="8" key="1">
    <citation type="submission" date="2019-10" db="EMBL/GenBank/DDBJ databases">
        <title>Nonomuraea sp. nov., isolated from Phyllanthus amarus.</title>
        <authorList>
            <person name="Klykleung N."/>
            <person name="Tanasupawat S."/>
        </authorList>
    </citation>
    <scope>NUCLEOTIDE SEQUENCE [LARGE SCALE GENOMIC DNA]</scope>
    <source>
        <strain evidence="8">3MP-10</strain>
    </source>
</reference>
<dbReference type="GO" id="GO:0043190">
    <property type="term" value="C:ATP-binding cassette (ABC) transporter complex"/>
    <property type="evidence" value="ECO:0007669"/>
    <property type="project" value="InterPro"/>
</dbReference>
<evidence type="ECO:0000256" key="3">
    <source>
        <dbReference type="ARBA" id="ARBA00022989"/>
    </source>
</evidence>
<dbReference type="PANTHER" id="PTHR43027:SF2">
    <property type="entry name" value="TRANSPORT PERMEASE PROTEIN"/>
    <property type="match status" value="1"/>
</dbReference>
<evidence type="ECO:0000256" key="4">
    <source>
        <dbReference type="ARBA" id="ARBA00023136"/>
    </source>
</evidence>
<keyword evidence="4 6" id="KW-0472">Membrane</keyword>
<feature type="transmembrane region" description="Helical" evidence="6">
    <location>
        <begin position="188"/>
        <end position="207"/>
    </location>
</feature>
<dbReference type="PANTHER" id="PTHR43027">
    <property type="entry name" value="DOXORUBICIN RESISTANCE ABC TRANSPORTER PERMEASE PROTEIN DRRC-RELATED"/>
    <property type="match status" value="1"/>
</dbReference>
<name>A0A5N6AH70_9ACTN</name>
<evidence type="ECO:0000256" key="5">
    <source>
        <dbReference type="ARBA" id="ARBA00023251"/>
    </source>
</evidence>
<evidence type="ECO:0000313" key="9">
    <source>
        <dbReference type="Proteomes" id="UP000314251"/>
    </source>
</evidence>
<dbReference type="Proteomes" id="UP000314251">
    <property type="component" value="Unassembled WGS sequence"/>
</dbReference>
<dbReference type="EMBL" id="VDLY02000005">
    <property type="protein sequence ID" value="KAB8167149.1"/>
    <property type="molecule type" value="Genomic_DNA"/>
</dbReference>
<keyword evidence="6" id="KW-1003">Cell membrane</keyword>
<dbReference type="OrthoDB" id="3217868at2"/>
<evidence type="ECO:0000256" key="2">
    <source>
        <dbReference type="ARBA" id="ARBA00022692"/>
    </source>
</evidence>
<feature type="transmembrane region" description="Helical" evidence="6">
    <location>
        <begin position="119"/>
        <end position="143"/>
    </location>
</feature>
<keyword evidence="5" id="KW-0046">Antibiotic resistance</keyword>
<dbReference type="InterPro" id="IPR052902">
    <property type="entry name" value="ABC-2_transporter"/>
</dbReference>
<protein>
    <recommendedName>
        <fullName evidence="6">Transport permease protein</fullName>
    </recommendedName>
</protein>
<feature type="transmembrane region" description="Helical" evidence="6">
    <location>
        <begin position="155"/>
        <end position="176"/>
    </location>
</feature>
<evidence type="ECO:0000259" key="7">
    <source>
        <dbReference type="PROSITE" id="PS51012"/>
    </source>
</evidence>
<proteinExistence type="inferred from homology"/>
<evidence type="ECO:0000256" key="6">
    <source>
        <dbReference type="RuleBase" id="RU361157"/>
    </source>
</evidence>
<gene>
    <name evidence="8" type="ORF">FH607_009655</name>
</gene>
<dbReference type="RefSeq" id="WP_139667157.1">
    <property type="nucleotide sequence ID" value="NZ_VDLY02000005.1"/>
</dbReference>
<keyword evidence="6" id="KW-0813">Transport</keyword>
<feature type="transmembrane region" description="Helical" evidence="6">
    <location>
        <begin position="240"/>
        <end position="262"/>
    </location>
</feature>
<dbReference type="Pfam" id="PF01061">
    <property type="entry name" value="ABC2_membrane"/>
    <property type="match status" value="1"/>
</dbReference>
<dbReference type="GO" id="GO:0140359">
    <property type="term" value="F:ABC-type transporter activity"/>
    <property type="evidence" value="ECO:0007669"/>
    <property type="project" value="InterPro"/>
</dbReference>
<dbReference type="InterPro" id="IPR000412">
    <property type="entry name" value="ABC_2_transport"/>
</dbReference>